<feature type="repeat" description="WD" evidence="3">
    <location>
        <begin position="186"/>
        <end position="227"/>
    </location>
</feature>
<dbReference type="EMBL" id="KZ825850">
    <property type="protein sequence ID" value="PYH95608.1"/>
    <property type="molecule type" value="Genomic_DNA"/>
</dbReference>
<dbReference type="OrthoDB" id="1367865at2759"/>
<dbReference type="Proteomes" id="UP000247810">
    <property type="component" value="Unassembled WGS sequence"/>
</dbReference>
<evidence type="ECO:0000313" key="6">
    <source>
        <dbReference type="Proteomes" id="UP000247810"/>
    </source>
</evidence>
<organism evidence="5 6">
    <name type="scientific">Aspergillus ellipticus CBS 707.79</name>
    <dbReference type="NCBI Taxonomy" id="1448320"/>
    <lineage>
        <taxon>Eukaryota</taxon>
        <taxon>Fungi</taxon>
        <taxon>Dikarya</taxon>
        <taxon>Ascomycota</taxon>
        <taxon>Pezizomycotina</taxon>
        <taxon>Eurotiomycetes</taxon>
        <taxon>Eurotiomycetidae</taxon>
        <taxon>Eurotiales</taxon>
        <taxon>Aspergillaceae</taxon>
        <taxon>Aspergillus</taxon>
        <taxon>Aspergillus subgen. Circumdati</taxon>
    </lineage>
</organism>
<feature type="repeat" description="WD" evidence="3">
    <location>
        <begin position="269"/>
        <end position="295"/>
    </location>
</feature>
<dbReference type="SMART" id="SM00320">
    <property type="entry name" value="WD40"/>
    <property type="match status" value="5"/>
</dbReference>
<evidence type="ECO:0000256" key="3">
    <source>
        <dbReference type="PROSITE-ProRule" id="PRU00221"/>
    </source>
</evidence>
<reference evidence="5 6" key="1">
    <citation type="submission" date="2018-02" db="EMBL/GenBank/DDBJ databases">
        <title>The genomes of Aspergillus section Nigri reveals drivers in fungal speciation.</title>
        <authorList>
            <consortium name="DOE Joint Genome Institute"/>
            <person name="Vesth T.C."/>
            <person name="Nybo J."/>
            <person name="Theobald S."/>
            <person name="Brandl J."/>
            <person name="Frisvad J.C."/>
            <person name="Nielsen K.F."/>
            <person name="Lyhne E.K."/>
            <person name="Kogle M.E."/>
            <person name="Kuo A."/>
            <person name="Riley R."/>
            <person name="Clum A."/>
            <person name="Nolan M."/>
            <person name="Lipzen A."/>
            <person name="Salamov A."/>
            <person name="Henrissat B."/>
            <person name="Wiebenga A."/>
            <person name="De vries R.P."/>
            <person name="Grigoriev I.V."/>
            <person name="Mortensen U.H."/>
            <person name="Andersen M.R."/>
            <person name="Baker S.E."/>
        </authorList>
    </citation>
    <scope>NUCLEOTIDE SEQUENCE [LARGE SCALE GENOMIC DNA]</scope>
    <source>
        <strain evidence="5 6">CBS 707.79</strain>
    </source>
</reference>
<keyword evidence="6" id="KW-1185">Reference proteome</keyword>
<dbReference type="PROSITE" id="PS50082">
    <property type="entry name" value="WD_REPEATS_2"/>
    <property type="match status" value="3"/>
</dbReference>
<dbReference type="InterPro" id="IPR001680">
    <property type="entry name" value="WD40_rpt"/>
</dbReference>
<keyword evidence="2" id="KW-0677">Repeat</keyword>
<evidence type="ECO:0000256" key="2">
    <source>
        <dbReference type="ARBA" id="ARBA00022737"/>
    </source>
</evidence>
<evidence type="ECO:0000313" key="5">
    <source>
        <dbReference type="EMBL" id="PYH95608.1"/>
    </source>
</evidence>
<protein>
    <submittedName>
        <fullName evidence="5">YVTN repeat-like/Quino protein amine dehydrogenase</fullName>
    </submittedName>
</protein>
<feature type="repeat" description="WD" evidence="3">
    <location>
        <begin position="59"/>
        <end position="100"/>
    </location>
</feature>
<evidence type="ECO:0000259" key="4">
    <source>
        <dbReference type="Pfam" id="PF12894"/>
    </source>
</evidence>
<dbReference type="Gene3D" id="2.130.10.10">
    <property type="entry name" value="YVTN repeat-like/Quinoprotein amine dehydrogenase"/>
    <property type="match status" value="3"/>
</dbReference>
<dbReference type="VEuPathDB" id="FungiDB:BO71DRAFT_473680"/>
<dbReference type="SUPFAM" id="SSF50978">
    <property type="entry name" value="WD40 repeat-like"/>
    <property type="match status" value="1"/>
</dbReference>
<dbReference type="InterPro" id="IPR015943">
    <property type="entry name" value="WD40/YVTN_repeat-like_dom_sf"/>
</dbReference>
<feature type="domain" description="Anaphase-promoting complex subunit 4-like WD40" evidence="4">
    <location>
        <begin position="59"/>
        <end position="113"/>
    </location>
</feature>
<keyword evidence="1 3" id="KW-0853">WD repeat</keyword>
<evidence type="ECO:0000256" key="1">
    <source>
        <dbReference type="ARBA" id="ARBA00022574"/>
    </source>
</evidence>
<dbReference type="Pfam" id="PF00400">
    <property type="entry name" value="WD40"/>
    <property type="match status" value="1"/>
</dbReference>
<dbReference type="AlphaFoldDB" id="A0A319E4T1"/>
<dbReference type="PANTHER" id="PTHR19848">
    <property type="entry name" value="WD40 REPEAT PROTEIN"/>
    <property type="match status" value="1"/>
</dbReference>
<dbReference type="PROSITE" id="PS50294">
    <property type="entry name" value="WD_REPEATS_REGION"/>
    <property type="match status" value="1"/>
</dbReference>
<dbReference type="InterPro" id="IPR024977">
    <property type="entry name" value="Apc4-like_WD40_dom"/>
</dbReference>
<accession>A0A319E4T1</accession>
<dbReference type="InterPro" id="IPR036322">
    <property type="entry name" value="WD40_repeat_dom_sf"/>
</dbReference>
<gene>
    <name evidence="5" type="ORF">BO71DRAFT_473680</name>
</gene>
<dbReference type="PANTHER" id="PTHR19848:SF8">
    <property type="entry name" value="F-BOX AND WD REPEAT DOMAIN CONTAINING 7"/>
    <property type="match status" value="1"/>
</dbReference>
<sequence>MIKVWDPATRQIVAVLDEDSRYISQVAWSPTDAKRLATIAVYEPVKIWDFATGTITKLLDGPGGHIHSMAWSPDGTKIAATHHSGIIKIWDSITGESLVVIQSVTCITPIVWSPHTNRLAIMGHFKMDIWDAVDGQHISSTEKGGAPREGLCWAPDGKQIATALGEKLWIWDTSSGECTCQFAIDASFHISIACGVLWSPSHTRLAATPNDSRVMIWDPVTPECIMTLDWLPETPEGDFRSKDGISLAVTFRRFSLIGVWCPGSQIIFLHGHPHPVRSIAWSPNSHRLVSVSSDGYATSTIKAWAGDGTGIHCISTIDMPAAVCDRVFWS</sequence>
<dbReference type="STRING" id="1448320.A0A319E4T1"/>
<proteinExistence type="predicted"/>
<dbReference type="Pfam" id="PF12894">
    <property type="entry name" value="ANAPC4_WD40"/>
    <property type="match status" value="1"/>
</dbReference>
<name>A0A319E4T1_9EURO</name>